<evidence type="ECO:0000256" key="3">
    <source>
        <dbReference type="ARBA" id="ARBA00023125"/>
    </source>
</evidence>
<dbReference type="AlphaFoldDB" id="A0A1J7G1M6"/>
<comment type="subcellular location">
    <subcellularLocation>
        <location evidence="1">Nucleus</location>
    </subcellularLocation>
</comment>
<dbReference type="InterPro" id="IPR044837">
    <property type="entry name" value="REM16-like"/>
</dbReference>
<dbReference type="PANTHER" id="PTHR31391">
    <property type="entry name" value="B3 DOMAIN-CONTAINING PROTEIN OS11G0197600-RELATED"/>
    <property type="match status" value="1"/>
</dbReference>
<reference evidence="7 8" key="1">
    <citation type="journal article" date="2017" name="Plant Biotechnol. J.">
        <title>A comprehensive draft genome sequence for lupin (Lupinus angustifolius), an emerging health food: insights into plant-microbe interactions and legume evolution.</title>
        <authorList>
            <person name="Hane J.K."/>
            <person name="Ming Y."/>
            <person name="Kamphuis L.G."/>
            <person name="Nelson M.N."/>
            <person name="Garg G."/>
            <person name="Atkins C.A."/>
            <person name="Bayer P.E."/>
            <person name="Bravo A."/>
            <person name="Bringans S."/>
            <person name="Cannon S."/>
            <person name="Edwards D."/>
            <person name="Foley R."/>
            <person name="Gao L.L."/>
            <person name="Harrison M.J."/>
            <person name="Huang W."/>
            <person name="Hurgobin B."/>
            <person name="Li S."/>
            <person name="Liu C.W."/>
            <person name="McGrath A."/>
            <person name="Morahan G."/>
            <person name="Murray J."/>
            <person name="Weller J."/>
            <person name="Jian J."/>
            <person name="Singh K.B."/>
        </authorList>
    </citation>
    <scope>NUCLEOTIDE SEQUENCE [LARGE SCALE GENOMIC DNA]</scope>
    <source>
        <strain evidence="8">cv. Tanjil</strain>
        <tissue evidence="7">Whole plant</tissue>
    </source>
</reference>
<dbReference type="PANTHER" id="PTHR31391:SF64">
    <property type="entry name" value="B3 DOMAIN-CONTAINING PROTEIN OS06G0112300"/>
    <property type="match status" value="1"/>
</dbReference>
<protein>
    <recommendedName>
        <fullName evidence="6">TF-B3 domain-containing protein</fullName>
    </recommendedName>
</protein>
<keyword evidence="5" id="KW-0539">Nucleus</keyword>
<evidence type="ECO:0000256" key="4">
    <source>
        <dbReference type="ARBA" id="ARBA00023163"/>
    </source>
</evidence>
<organism evidence="7 8">
    <name type="scientific">Lupinus angustifolius</name>
    <name type="common">Narrow-leaved blue lupine</name>
    <dbReference type="NCBI Taxonomy" id="3871"/>
    <lineage>
        <taxon>Eukaryota</taxon>
        <taxon>Viridiplantae</taxon>
        <taxon>Streptophyta</taxon>
        <taxon>Embryophyta</taxon>
        <taxon>Tracheophyta</taxon>
        <taxon>Spermatophyta</taxon>
        <taxon>Magnoliopsida</taxon>
        <taxon>eudicotyledons</taxon>
        <taxon>Gunneridae</taxon>
        <taxon>Pentapetalae</taxon>
        <taxon>rosids</taxon>
        <taxon>fabids</taxon>
        <taxon>Fabales</taxon>
        <taxon>Fabaceae</taxon>
        <taxon>Papilionoideae</taxon>
        <taxon>50 kb inversion clade</taxon>
        <taxon>genistoids sensu lato</taxon>
        <taxon>core genistoids</taxon>
        <taxon>Genisteae</taxon>
        <taxon>Lupinus</taxon>
    </lineage>
</organism>
<sequence>MYKGQNKIRKWFDCGGWKIFADDNCLNIGDACVFELMEYSNQKIIFKVQILRGNITSKYHNGIRPDEPIVID</sequence>
<dbReference type="PROSITE" id="PS50863">
    <property type="entry name" value="B3"/>
    <property type="match status" value="1"/>
</dbReference>
<evidence type="ECO:0000313" key="8">
    <source>
        <dbReference type="Proteomes" id="UP000188354"/>
    </source>
</evidence>
<proteinExistence type="predicted"/>
<dbReference type="EMBL" id="CM007377">
    <property type="protein sequence ID" value="OIV94215.1"/>
    <property type="molecule type" value="Genomic_DNA"/>
</dbReference>
<dbReference type="InterPro" id="IPR015300">
    <property type="entry name" value="DNA-bd_pseudobarrel_sf"/>
</dbReference>
<evidence type="ECO:0000256" key="2">
    <source>
        <dbReference type="ARBA" id="ARBA00023015"/>
    </source>
</evidence>
<evidence type="ECO:0000256" key="5">
    <source>
        <dbReference type="ARBA" id="ARBA00023242"/>
    </source>
</evidence>
<dbReference type="Gene3D" id="2.40.330.10">
    <property type="entry name" value="DNA-binding pseudobarrel domain"/>
    <property type="match status" value="1"/>
</dbReference>
<keyword evidence="3" id="KW-0238">DNA-binding</keyword>
<accession>A0A1J7G1M6</accession>
<dbReference type="Proteomes" id="UP000188354">
    <property type="component" value="Chromosome LG17"/>
</dbReference>
<evidence type="ECO:0000259" key="6">
    <source>
        <dbReference type="PROSITE" id="PS50863"/>
    </source>
</evidence>
<keyword evidence="4" id="KW-0804">Transcription</keyword>
<dbReference type="GO" id="GO:0003677">
    <property type="term" value="F:DNA binding"/>
    <property type="evidence" value="ECO:0007669"/>
    <property type="project" value="UniProtKB-KW"/>
</dbReference>
<evidence type="ECO:0000313" key="7">
    <source>
        <dbReference type="EMBL" id="OIV94215.1"/>
    </source>
</evidence>
<dbReference type="InterPro" id="IPR003340">
    <property type="entry name" value="B3_DNA-bd"/>
</dbReference>
<gene>
    <name evidence="7" type="ORF">TanjilG_10643</name>
</gene>
<dbReference type="GO" id="GO:0005634">
    <property type="term" value="C:nucleus"/>
    <property type="evidence" value="ECO:0007669"/>
    <property type="project" value="UniProtKB-SubCell"/>
</dbReference>
<dbReference type="Gramene" id="OIV94215">
    <property type="protein sequence ID" value="OIV94215"/>
    <property type="gene ID" value="TanjilG_10643"/>
</dbReference>
<dbReference type="SUPFAM" id="SSF101936">
    <property type="entry name" value="DNA-binding pseudobarrel domain"/>
    <property type="match status" value="1"/>
</dbReference>
<evidence type="ECO:0000256" key="1">
    <source>
        <dbReference type="ARBA" id="ARBA00004123"/>
    </source>
</evidence>
<feature type="domain" description="TF-B3" evidence="6">
    <location>
        <begin position="1"/>
        <end position="54"/>
    </location>
</feature>
<keyword evidence="8" id="KW-1185">Reference proteome</keyword>
<keyword evidence="2" id="KW-0805">Transcription regulation</keyword>
<name>A0A1J7G1M6_LUPAN</name>
<dbReference type="CDD" id="cd10017">
    <property type="entry name" value="B3_DNA"/>
    <property type="match status" value="1"/>
</dbReference>